<dbReference type="PANTHER" id="PTHR34883:SF15">
    <property type="entry name" value="EXTRACELLULAR SERINE-RICH PROTEIN"/>
    <property type="match status" value="1"/>
</dbReference>
<evidence type="ECO:0000313" key="2">
    <source>
        <dbReference type="EMBL" id="ORY89608.1"/>
    </source>
</evidence>
<protein>
    <recommendedName>
        <fullName evidence="4">Cupredoxin</fullName>
    </recommendedName>
</protein>
<evidence type="ECO:0000256" key="1">
    <source>
        <dbReference type="SAM" id="SignalP"/>
    </source>
</evidence>
<dbReference type="InterPro" id="IPR008972">
    <property type="entry name" value="Cupredoxin"/>
</dbReference>
<keyword evidence="1" id="KW-0732">Signal</keyword>
<name>A0A1Y2FZG7_9BASI</name>
<gene>
    <name evidence="2" type="ORF">BCR35DRAFT_299985</name>
</gene>
<dbReference type="STRING" id="106004.A0A1Y2FZG7"/>
<proteinExistence type="predicted"/>
<keyword evidence="3" id="KW-1185">Reference proteome</keyword>
<feature type="signal peptide" evidence="1">
    <location>
        <begin position="1"/>
        <end position="17"/>
    </location>
</feature>
<reference evidence="2 3" key="1">
    <citation type="submission" date="2016-07" db="EMBL/GenBank/DDBJ databases">
        <title>Pervasive Adenine N6-methylation of Active Genes in Fungi.</title>
        <authorList>
            <consortium name="DOE Joint Genome Institute"/>
            <person name="Mondo S.J."/>
            <person name="Dannebaum R.O."/>
            <person name="Kuo R.C."/>
            <person name="Labutti K."/>
            <person name="Haridas S."/>
            <person name="Kuo A."/>
            <person name="Salamov A."/>
            <person name="Ahrendt S.R."/>
            <person name="Lipzen A."/>
            <person name="Sullivan W."/>
            <person name="Andreopoulos W.B."/>
            <person name="Clum A."/>
            <person name="Lindquist E."/>
            <person name="Daum C."/>
            <person name="Ramamoorthy G.K."/>
            <person name="Gryganskyi A."/>
            <person name="Culley D."/>
            <person name="Magnuson J.K."/>
            <person name="James T.Y."/>
            <person name="O'Malley M.A."/>
            <person name="Stajich J.E."/>
            <person name="Spatafora J.W."/>
            <person name="Visel A."/>
            <person name="Grigoriev I.V."/>
        </authorList>
    </citation>
    <scope>NUCLEOTIDE SEQUENCE [LARGE SCALE GENOMIC DNA]</scope>
    <source>
        <strain evidence="2 3">62-1032</strain>
    </source>
</reference>
<comment type="caution">
    <text evidence="2">The sequence shown here is derived from an EMBL/GenBank/DDBJ whole genome shotgun (WGS) entry which is preliminary data.</text>
</comment>
<dbReference type="SUPFAM" id="SSF49503">
    <property type="entry name" value="Cupredoxins"/>
    <property type="match status" value="1"/>
</dbReference>
<evidence type="ECO:0000313" key="3">
    <source>
        <dbReference type="Proteomes" id="UP000193467"/>
    </source>
</evidence>
<accession>A0A1Y2FZG7</accession>
<dbReference type="Proteomes" id="UP000193467">
    <property type="component" value="Unassembled WGS sequence"/>
</dbReference>
<dbReference type="PANTHER" id="PTHR34883">
    <property type="entry name" value="SERINE-RICH PROTEIN, PUTATIVE-RELATED-RELATED"/>
    <property type="match status" value="1"/>
</dbReference>
<feature type="chain" id="PRO_5012305224" description="Cupredoxin" evidence="1">
    <location>
        <begin position="18"/>
        <end position="233"/>
    </location>
</feature>
<dbReference type="AlphaFoldDB" id="A0A1Y2FZG7"/>
<sequence length="233" mass="22725">MRAALIVSAALIAPVLGYEYHVGVGKDETTGNVVGWGFDPSRISVTEDPAGDHIIFEMLSGTHRVVQSSFGAPCAAGGEPGFDTQEVVVSAGTEEGGQTFTFNITDYTTPLYFSDISLNNCQQGGIFCVNTDEAGAESCAAFKAAAIALGGGVTTSASVPGASSTSSSGTNATSASSAIASSSSAQSSAASTSASASGSVAPSATSAPASGAGKMFVGAGAVTAMVLGAVALL</sequence>
<dbReference type="OrthoDB" id="1921208at2759"/>
<evidence type="ECO:0008006" key="4">
    <source>
        <dbReference type="Google" id="ProtNLM"/>
    </source>
</evidence>
<dbReference type="InterPro" id="IPR052953">
    <property type="entry name" value="Ser-rich/MCO-related"/>
</dbReference>
<dbReference type="InParanoid" id="A0A1Y2FZG7"/>
<dbReference type="EMBL" id="MCGR01000005">
    <property type="protein sequence ID" value="ORY89608.1"/>
    <property type="molecule type" value="Genomic_DNA"/>
</dbReference>
<organism evidence="2 3">
    <name type="scientific">Leucosporidium creatinivorum</name>
    <dbReference type="NCBI Taxonomy" id="106004"/>
    <lineage>
        <taxon>Eukaryota</taxon>
        <taxon>Fungi</taxon>
        <taxon>Dikarya</taxon>
        <taxon>Basidiomycota</taxon>
        <taxon>Pucciniomycotina</taxon>
        <taxon>Microbotryomycetes</taxon>
        <taxon>Leucosporidiales</taxon>
        <taxon>Leucosporidium</taxon>
    </lineage>
</organism>